<dbReference type="Gene3D" id="2.40.40.10">
    <property type="entry name" value="RlpA-like domain"/>
    <property type="match status" value="1"/>
</dbReference>
<dbReference type="InterPro" id="IPR012997">
    <property type="entry name" value="RplA"/>
</dbReference>
<evidence type="ECO:0000313" key="9">
    <source>
        <dbReference type="Proteomes" id="UP000027644"/>
    </source>
</evidence>
<evidence type="ECO:0000256" key="5">
    <source>
        <dbReference type="RuleBase" id="RU003495"/>
    </source>
</evidence>
<dbReference type="InterPro" id="IPR036908">
    <property type="entry name" value="RlpA-like_sf"/>
</dbReference>
<dbReference type="CDD" id="cd22268">
    <property type="entry name" value="DPBB_RlpA-like"/>
    <property type="match status" value="1"/>
</dbReference>
<dbReference type="PANTHER" id="PTHR34183:SF1">
    <property type="entry name" value="ENDOLYTIC PEPTIDOGLYCAN TRANSGLYCOSYLASE RLPA"/>
    <property type="match status" value="1"/>
</dbReference>
<evidence type="ECO:0000256" key="6">
    <source>
        <dbReference type="SAM" id="Phobius"/>
    </source>
</evidence>
<comment type="similarity">
    <text evidence="4 5">Belongs to the RlpA family.</text>
</comment>
<dbReference type="SUPFAM" id="SSF50685">
    <property type="entry name" value="Barwin-like endoglucanases"/>
    <property type="match status" value="1"/>
</dbReference>
<dbReference type="InterPro" id="IPR007730">
    <property type="entry name" value="SPOR-like_dom"/>
</dbReference>
<comment type="caution">
    <text evidence="8">The sequence shown here is derived from an EMBL/GenBank/DDBJ whole genome shotgun (WGS) entry which is preliminary data.</text>
</comment>
<name>A0A074VC63_9NEIS</name>
<evidence type="ECO:0000256" key="2">
    <source>
        <dbReference type="ARBA" id="ARBA00023239"/>
    </source>
</evidence>
<keyword evidence="6" id="KW-0472">Membrane</keyword>
<dbReference type="Pfam" id="PF05036">
    <property type="entry name" value="SPOR"/>
    <property type="match status" value="1"/>
</dbReference>
<evidence type="ECO:0000256" key="1">
    <source>
        <dbReference type="ARBA" id="ARBA00022729"/>
    </source>
</evidence>
<dbReference type="PROSITE" id="PS51724">
    <property type="entry name" value="SPOR"/>
    <property type="match status" value="1"/>
</dbReference>
<dbReference type="PANTHER" id="PTHR34183">
    <property type="entry name" value="ENDOLYTIC PEPTIDOGLYCAN TRANSGLYCOSYLASE RLPA"/>
    <property type="match status" value="1"/>
</dbReference>
<keyword evidence="6" id="KW-0812">Transmembrane</keyword>
<keyword evidence="8" id="KW-0449">Lipoprotein</keyword>
<dbReference type="EC" id="4.2.2.-" evidence="4"/>
<dbReference type="Pfam" id="PF03330">
    <property type="entry name" value="DPBB_1"/>
    <property type="match status" value="1"/>
</dbReference>
<reference evidence="8 9" key="1">
    <citation type="journal article" date="2014" name="PLoS Genet.">
        <title>Hidden diversity in honey bee gut symbionts detected by single-cell genomics.</title>
        <authorList>
            <person name="Engel P."/>
            <person name="Stepanauskas R."/>
            <person name="Moran N."/>
        </authorList>
    </citation>
    <scope>NUCLEOTIDE SEQUENCE [LARGE SCALE GENOMIC DNA]</scope>
    <source>
        <strain evidence="8 9">SCGC AB-598-J21</strain>
    </source>
</reference>
<dbReference type="GO" id="GO:0000270">
    <property type="term" value="P:peptidoglycan metabolic process"/>
    <property type="evidence" value="ECO:0007669"/>
    <property type="project" value="UniProtKB-UniRule"/>
</dbReference>
<accession>A0A074VC63</accession>
<dbReference type="NCBIfam" id="TIGR00413">
    <property type="entry name" value="rlpA"/>
    <property type="match status" value="1"/>
</dbReference>
<evidence type="ECO:0000313" key="8">
    <source>
        <dbReference type="EMBL" id="KEQ01422.1"/>
    </source>
</evidence>
<organism evidence="8 9">
    <name type="scientific">Snodgrassella alvi SCGC AB-598-J21</name>
    <dbReference type="NCBI Taxonomy" id="1385367"/>
    <lineage>
        <taxon>Bacteria</taxon>
        <taxon>Pseudomonadati</taxon>
        <taxon>Pseudomonadota</taxon>
        <taxon>Betaproteobacteria</taxon>
        <taxon>Neisseriales</taxon>
        <taxon>Neisseriaceae</taxon>
        <taxon>Snodgrassella</taxon>
    </lineage>
</organism>
<evidence type="ECO:0000256" key="3">
    <source>
        <dbReference type="ARBA" id="ARBA00023316"/>
    </source>
</evidence>
<keyword evidence="2 4" id="KW-0456">Lyase</keyword>
<dbReference type="EMBL" id="AVQL01000419">
    <property type="protein sequence ID" value="KEQ01422.1"/>
    <property type="molecule type" value="Genomic_DNA"/>
</dbReference>
<dbReference type="InterPro" id="IPR009009">
    <property type="entry name" value="RlpA-like_DPBB"/>
</dbReference>
<dbReference type="AlphaFoldDB" id="A0A074VC63"/>
<keyword evidence="1" id="KW-0732">Signal</keyword>
<feature type="domain" description="SPOR" evidence="7">
    <location>
        <begin position="202"/>
        <end position="274"/>
    </location>
</feature>
<keyword evidence="6" id="KW-1133">Transmembrane helix</keyword>
<protein>
    <recommendedName>
        <fullName evidence="4">Endolytic peptidoglycan transglycosylase RlpA</fullName>
        <ecNumber evidence="4">4.2.2.-</ecNumber>
    </recommendedName>
</protein>
<dbReference type="GO" id="GO:0071555">
    <property type="term" value="P:cell wall organization"/>
    <property type="evidence" value="ECO:0007669"/>
    <property type="project" value="UniProtKB-KW"/>
</dbReference>
<dbReference type="GO" id="GO:0042834">
    <property type="term" value="F:peptidoglycan binding"/>
    <property type="evidence" value="ECO:0007669"/>
    <property type="project" value="InterPro"/>
</dbReference>
<dbReference type="InterPro" id="IPR034718">
    <property type="entry name" value="RlpA"/>
</dbReference>
<gene>
    <name evidence="4" type="primary">rlpA</name>
    <name evidence="8" type="ORF">SASC598J21_008030</name>
</gene>
<comment type="function">
    <text evidence="4">Lytic transglycosylase with a strong preference for naked glycan strands that lack stem peptides.</text>
</comment>
<sequence length="274" mass="30183">MYCLPANGNCVSGFCVFYSKKRKYGLIRIKLLFISVAMILGLSAAYAGPSGNLSAPVYHPKKSVSNLTVVPAEHLHKTANLSYQVAGKRYYPLQKVASFSQVGKASYYGKNFHGRKTSSGERFDSQMLTAAHPTLPIPSYARVTNLSNGKTVVVRINDRGPFHANRVMDVSYAAAQQLGFVRAGTAQVRVEQILPGERLQPAGTSGNIYVDLQKFDSKEQAQKYLKTTSRHLQSAGSEQQAKLVKVQNSYVVRMGPFKQQQRADEAKKSMLTVL</sequence>
<dbReference type="FunFam" id="2.40.40.10:FF:000003">
    <property type="entry name" value="Endolytic peptidoglycan transglycosylase RlpA"/>
    <property type="match status" value="1"/>
</dbReference>
<keyword evidence="3 4" id="KW-0961">Cell wall biogenesis/degradation</keyword>
<feature type="transmembrane region" description="Helical" evidence="6">
    <location>
        <begin position="29"/>
        <end position="48"/>
    </location>
</feature>
<dbReference type="GO" id="GO:0008932">
    <property type="term" value="F:lytic endotransglycosylase activity"/>
    <property type="evidence" value="ECO:0007669"/>
    <property type="project" value="UniProtKB-UniRule"/>
</dbReference>
<evidence type="ECO:0000256" key="4">
    <source>
        <dbReference type="HAMAP-Rule" id="MF_02071"/>
    </source>
</evidence>
<dbReference type="HAMAP" id="MF_02071">
    <property type="entry name" value="RlpA"/>
    <property type="match status" value="1"/>
</dbReference>
<dbReference type="Proteomes" id="UP000027644">
    <property type="component" value="Unassembled WGS sequence"/>
</dbReference>
<evidence type="ECO:0000259" key="7">
    <source>
        <dbReference type="PROSITE" id="PS51724"/>
    </source>
</evidence>
<proteinExistence type="inferred from homology"/>